<feature type="region of interest" description="Disordered" evidence="2">
    <location>
        <begin position="1161"/>
        <end position="1201"/>
    </location>
</feature>
<dbReference type="Pfam" id="PF05593">
    <property type="entry name" value="RHS_repeat"/>
    <property type="match status" value="2"/>
</dbReference>
<evidence type="ECO:0000313" key="5">
    <source>
        <dbReference type="EMBL" id="MDM4017088.1"/>
    </source>
</evidence>
<comment type="caution">
    <text evidence="5">The sequence shown here is derived from an EMBL/GenBank/DDBJ whole genome shotgun (WGS) entry which is preliminary data.</text>
</comment>
<name>A0ABT7PKU5_9BACT</name>
<evidence type="ECO:0000256" key="1">
    <source>
        <dbReference type="ARBA" id="ARBA00022737"/>
    </source>
</evidence>
<dbReference type="Pfam" id="PF20148">
    <property type="entry name" value="DUF6531"/>
    <property type="match status" value="1"/>
</dbReference>
<dbReference type="SUPFAM" id="SSF82171">
    <property type="entry name" value="DPP6 N-terminal domain-like"/>
    <property type="match status" value="1"/>
</dbReference>
<dbReference type="NCBIfam" id="TIGR01643">
    <property type="entry name" value="YD_repeat_2x"/>
    <property type="match status" value="8"/>
</dbReference>
<feature type="domain" description="Teneurin-like YD-shell" evidence="4">
    <location>
        <begin position="577"/>
        <end position="722"/>
    </location>
</feature>
<protein>
    <submittedName>
        <fullName evidence="5">RHS repeat-associated core domain-containing protein</fullName>
    </submittedName>
</protein>
<reference evidence="5 6" key="1">
    <citation type="submission" date="2023-06" db="EMBL/GenBank/DDBJ databases">
        <title>Roseiconus lacunae JC819 isolated from Gulf of Mannar region, Tamil Nadu.</title>
        <authorList>
            <person name="Pk S."/>
            <person name="Ch S."/>
            <person name="Ch V.R."/>
        </authorList>
    </citation>
    <scope>NUCLEOTIDE SEQUENCE [LARGE SCALE GENOMIC DNA]</scope>
    <source>
        <strain evidence="5 6">JC819</strain>
    </source>
</reference>
<feature type="domain" description="Teneurin-like YD-shell" evidence="4">
    <location>
        <begin position="176"/>
        <end position="274"/>
    </location>
</feature>
<dbReference type="Gene3D" id="2.180.10.10">
    <property type="entry name" value="RHS repeat-associated core"/>
    <property type="match status" value="4"/>
</dbReference>
<dbReference type="InterPro" id="IPR031325">
    <property type="entry name" value="RHS_repeat"/>
</dbReference>
<organism evidence="5 6">
    <name type="scientific">Roseiconus lacunae</name>
    <dbReference type="NCBI Taxonomy" id="2605694"/>
    <lineage>
        <taxon>Bacteria</taxon>
        <taxon>Pseudomonadati</taxon>
        <taxon>Planctomycetota</taxon>
        <taxon>Planctomycetia</taxon>
        <taxon>Pirellulales</taxon>
        <taxon>Pirellulaceae</taxon>
        <taxon>Roseiconus</taxon>
    </lineage>
</organism>
<dbReference type="PANTHER" id="PTHR32305">
    <property type="match status" value="1"/>
</dbReference>
<dbReference type="PANTHER" id="PTHR32305:SF15">
    <property type="entry name" value="PROTEIN RHSA-RELATED"/>
    <property type="match status" value="1"/>
</dbReference>
<keyword evidence="6" id="KW-1185">Reference proteome</keyword>
<evidence type="ECO:0000259" key="3">
    <source>
        <dbReference type="Pfam" id="PF20148"/>
    </source>
</evidence>
<dbReference type="InterPro" id="IPR050708">
    <property type="entry name" value="T6SS_VgrG/RHS"/>
</dbReference>
<sequence length="1201" mass="135463">MTSMQGIVSAGHPVDVASGVLFEANTDFRLDGRMPLEFKRHYSTALLDSPAGILGPGWAASLDCLLRWSDESIEFVDESGGMIRFETTPERLRTGEVVRALGAFLELRLESDGTIVVTSWNTETFLVTRYLFESPTRFETAVTGPANGTAKLKGIENTAGYGVDLFYNENEQLVRAAQRRERRALSFDYDAAGRLVRLGFQGSDGETQSAMHYEYDPNGRLNAIRDPVGASEQYEYDLNGRLTRIVQKDGAVWSFQFDDRGRCIVATGQNNFDFKSFRYFDATRTTEVTDSHGFVTKYHWLPTGQVWQQVAPSGATTFTRYDEFGRITESVDAVGGVETNEYDDVGNLASSANALGQVTAYTHNDRRQITSVTLPNGALIERRYDQQGRIIAVEGPCESSGQFRWNRSGDLESFTNARGEQQHFQYNAFGDVIHTEDCDGTIVRFEYDAFGKKTKRINHIGVETELAYDAMFRLTQISDSNGKTTRFRYDRAGNRIRESGSDGFVRTHTYGTCGRLTETVEPDGRRLRYQWDTEPGRLLSLSLNGDHTYRYEYDSDGRTRREISYDGRTLTFERDPAGLIRSVTNGAGEITQFDRDIAGQITRITNADGAIKEYQYDALNLMVAAVNEASEVQFERDQLGRIVVESQDGVAVTSTYDGFGIRTSLKSDIGLDVVYEYQSALTPRSVTVNGTSTFRFEHDYAGREQRRVRDDSFEMQLIYGDAGQLTEQWVGRNNAQPGAPERLQLSDTVMAHRRYSYDDAGELARVEDARFGTSEYRYDEAGRLTEQRRESETFEQFSYDARGTRSRWAIAGAKTQADGQFGVEVGLANQVLTQDDAEFVYDSDGRLTHKIVHRGTDSEQTWDYHWDSEGFLTSVVLPTGQEWFYDYDALGRRVCKRGPDVQLRYIWDDHFILHELREESTQGTDAAQTIETWVYEPDGLRPIATVQSGECFGVITDQVGAPRELIDADGKVVWSARYLAWGKLDEQTIATEGVGCDLRFPGQWFDPESGLHYNRFRYYSPDTATYISRDPIRLDGGLLEYAYVPNPCLWIDFFGLDAAGVKSGPENETVYVVREGNKPDGDVLYVGITKQDVSDRQSQHRQDPSRKNWVLMPLTDTEGNEIRVRHGVAKGIEQGLIDHYGIQNPGPTQGLKKGPLVNEINSMSPNRDPKVRKPRMKAGKPYVDEFLENEKTSDKRGQCTK</sequence>
<gene>
    <name evidence="5" type="ORF">QTN89_16700</name>
</gene>
<feature type="domain" description="Teneurin-like YD-shell" evidence="4">
    <location>
        <begin position="773"/>
        <end position="1030"/>
    </location>
</feature>
<proteinExistence type="predicted"/>
<dbReference type="InterPro" id="IPR022385">
    <property type="entry name" value="Rhs_assc_core"/>
</dbReference>
<dbReference type="RefSeq" id="WP_289164591.1">
    <property type="nucleotide sequence ID" value="NZ_JASZZN010000012.1"/>
</dbReference>
<accession>A0ABT7PKU5</accession>
<evidence type="ECO:0000259" key="4">
    <source>
        <dbReference type="Pfam" id="PF25023"/>
    </source>
</evidence>
<evidence type="ECO:0000256" key="2">
    <source>
        <dbReference type="SAM" id="MobiDB-lite"/>
    </source>
</evidence>
<dbReference type="NCBIfam" id="TIGR03696">
    <property type="entry name" value="Rhs_assc_core"/>
    <property type="match status" value="1"/>
</dbReference>
<feature type="compositionally biased region" description="Basic and acidic residues" evidence="2">
    <location>
        <begin position="1188"/>
        <end position="1201"/>
    </location>
</feature>
<feature type="domain" description="DUF6531" evidence="3">
    <location>
        <begin position="11"/>
        <end position="85"/>
    </location>
</feature>
<dbReference type="Proteomes" id="UP001239462">
    <property type="component" value="Unassembled WGS sequence"/>
</dbReference>
<evidence type="ECO:0000313" key="6">
    <source>
        <dbReference type="Proteomes" id="UP001239462"/>
    </source>
</evidence>
<dbReference type="Pfam" id="PF25023">
    <property type="entry name" value="TEN_YD-shell"/>
    <property type="match status" value="4"/>
</dbReference>
<feature type="domain" description="Teneurin-like YD-shell" evidence="4">
    <location>
        <begin position="303"/>
        <end position="403"/>
    </location>
</feature>
<dbReference type="InterPro" id="IPR056823">
    <property type="entry name" value="TEN-like_YD-shell"/>
</dbReference>
<dbReference type="InterPro" id="IPR045351">
    <property type="entry name" value="DUF6531"/>
</dbReference>
<keyword evidence="1" id="KW-0677">Repeat</keyword>
<dbReference type="InterPro" id="IPR006530">
    <property type="entry name" value="YD"/>
</dbReference>
<dbReference type="EMBL" id="JASZZN010000012">
    <property type="protein sequence ID" value="MDM4017088.1"/>
    <property type="molecule type" value="Genomic_DNA"/>
</dbReference>